<dbReference type="FunFam" id="1.20.1250.20:FF:000134">
    <property type="entry name" value="MFS sugar transporter protein"/>
    <property type="match status" value="1"/>
</dbReference>
<dbReference type="PROSITE" id="PS50850">
    <property type="entry name" value="MFS"/>
    <property type="match status" value="1"/>
</dbReference>
<proteinExistence type="inferred from homology"/>
<sequence>MLSRVRTQSKAKHATGEDLARVLPEDGIPWHKKSHLVWLCYYGISLSLLTAANGYDGSLMNGLLALPQWVEFMDNPRGSWLGFISASQALSSAVAYPVVAYFGNRWGRKKGLYIGYFFLLVGAFLQAFTPNTAGFIIARFLIGQPSAWWSCLAPLLITELAYPTHRAFFTALFNCGWYVGSSFAAWVTFGTRNYDNDWSWRIPSLMQIAIPIIVLPAAIWVPESPRYLVSKGQTTQGRAILTTYHAGGDENSLLVDFEMAEIEHAIEADSAAAKNTSWMVLFSTKSNRHPAFISISLGIFAQWVGNNVVSYYLAIILDSIGITSVTSQTLISGGLQIWNLILAVSAAASVDLFGRRPLFLTSCVGMLISFIIITALSGNFAATGNSAVGVAVVPLLFIYYGFFDIAFTPLLIAYVAEIWPYELRARGLAMMSMVTYGAVFFNVFVNPIALDAIAWKYYILFAVVLLVATLTIYFFYPETKGHSLEEMAVIFDGEDAAVIAEVKGTNIKGGDVLHEEHV</sequence>
<evidence type="ECO:0000256" key="1">
    <source>
        <dbReference type="ARBA" id="ARBA00004141"/>
    </source>
</evidence>
<comment type="similarity">
    <text evidence="2 7">Belongs to the major facilitator superfamily. Sugar transporter (TC 2.A.1.1) family.</text>
</comment>
<dbReference type="InterPro" id="IPR020846">
    <property type="entry name" value="MFS_dom"/>
</dbReference>
<accession>A0A9P9IE38</accession>
<keyword evidence="4 8" id="KW-0812">Transmembrane</keyword>
<evidence type="ECO:0000256" key="7">
    <source>
        <dbReference type="RuleBase" id="RU003346"/>
    </source>
</evidence>
<dbReference type="Gene3D" id="1.20.1250.20">
    <property type="entry name" value="MFS general substrate transporter like domains"/>
    <property type="match status" value="1"/>
</dbReference>
<dbReference type="SUPFAM" id="SSF103473">
    <property type="entry name" value="MFS general substrate transporter"/>
    <property type="match status" value="1"/>
</dbReference>
<evidence type="ECO:0000256" key="5">
    <source>
        <dbReference type="ARBA" id="ARBA00022989"/>
    </source>
</evidence>
<feature type="transmembrane region" description="Helical" evidence="8">
    <location>
        <begin position="168"/>
        <end position="189"/>
    </location>
</feature>
<comment type="caution">
    <text evidence="10">The sequence shown here is derived from an EMBL/GenBank/DDBJ whole genome shotgun (WGS) entry which is preliminary data.</text>
</comment>
<dbReference type="InterPro" id="IPR003663">
    <property type="entry name" value="Sugar/inositol_transpt"/>
</dbReference>
<feature type="transmembrane region" description="Helical" evidence="8">
    <location>
        <begin position="36"/>
        <end position="55"/>
    </location>
</feature>
<keyword evidence="6 8" id="KW-0472">Membrane</keyword>
<dbReference type="GO" id="GO:0016020">
    <property type="term" value="C:membrane"/>
    <property type="evidence" value="ECO:0007669"/>
    <property type="project" value="UniProtKB-SubCell"/>
</dbReference>
<dbReference type="GO" id="GO:0005351">
    <property type="term" value="F:carbohydrate:proton symporter activity"/>
    <property type="evidence" value="ECO:0007669"/>
    <property type="project" value="TreeGrafter"/>
</dbReference>
<feature type="transmembrane region" description="Helical" evidence="8">
    <location>
        <begin position="358"/>
        <end position="377"/>
    </location>
</feature>
<feature type="transmembrane region" description="Helical" evidence="8">
    <location>
        <begin position="201"/>
        <end position="221"/>
    </location>
</feature>
<name>A0A9P9IE38_9HYPO</name>
<comment type="subcellular location">
    <subcellularLocation>
        <location evidence="1">Membrane</location>
        <topology evidence="1">Multi-pass membrane protein</topology>
    </subcellularLocation>
</comment>
<dbReference type="InterPro" id="IPR050360">
    <property type="entry name" value="MFS_Sugar_Transporters"/>
</dbReference>
<feature type="transmembrane region" description="Helical" evidence="8">
    <location>
        <begin position="428"/>
        <end position="449"/>
    </location>
</feature>
<dbReference type="PANTHER" id="PTHR48022">
    <property type="entry name" value="PLASTIDIC GLUCOSE TRANSPORTER 4"/>
    <property type="match status" value="1"/>
</dbReference>
<evidence type="ECO:0000256" key="2">
    <source>
        <dbReference type="ARBA" id="ARBA00010992"/>
    </source>
</evidence>
<feature type="domain" description="Major facilitator superfamily (MFS) profile" evidence="9">
    <location>
        <begin position="42"/>
        <end position="480"/>
    </location>
</feature>
<dbReference type="NCBIfam" id="TIGR00879">
    <property type="entry name" value="SP"/>
    <property type="match status" value="1"/>
</dbReference>
<evidence type="ECO:0000259" key="9">
    <source>
        <dbReference type="PROSITE" id="PS50850"/>
    </source>
</evidence>
<feature type="transmembrane region" description="Helical" evidence="8">
    <location>
        <begin position="397"/>
        <end position="416"/>
    </location>
</feature>
<feature type="transmembrane region" description="Helical" evidence="8">
    <location>
        <begin position="111"/>
        <end position="129"/>
    </location>
</feature>
<keyword evidence="3 7" id="KW-0813">Transport</keyword>
<dbReference type="PANTHER" id="PTHR48022:SF3">
    <property type="entry name" value="HEXOSE TRANSPORTER PROTEIN (AFU_ORTHOLOGUE AFUA_8G04480)-RELATED"/>
    <property type="match status" value="1"/>
</dbReference>
<keyword evidence="10" id="KW-0762">Sugar transport</keyword>
<dbReference type="InterPro" id="IPR005829">
    <property type="entry name" value="Sugar_transporter_CS"/>
</dbReference>
<evidence type="ECO:0000313" key="11">
    <source>
        <dbReference type="Proteomes" id="UP000717696"/>
    </source>
</evidence>
<dbReference type="Pfam" id="PF00083">
    <property type="entry name" value="Sugar_tr"/>
    <property type="match status" value="1"/>
</dbReference>
<reference evidence="10" key="1">
    <citation type="journal article" date="2021" name="Nat. Commun.">
        <title>Genetic determinants of endophytism in the Arabidopsis root mycobiome.</title>
        <authorList>
            <person name="Mesny F."/>
            <person name="Miyauchi S."/>
            <person name="Thiergart T."/>
            <person name="Pickel B."/>
            <person name="Atanasova L."/>
            <person name="Karlsson M."/>
            <person name="Huettel B."/>
            <person name="Barry K.W."/>
            <person name="Haridas S."/>
            <person name="Chen C."/>
            <person name="Bauer D."/>
            <person name="Andreopoulos W."/>
            <person name="Pangilinan J."/>
            <person name="LaButti K."/>
            <person name="Riley R."/>
            <person name="Lipzen A."/>
            <person name="Clum A."/>
            <person name="Drula E."/>
            <person name="Henrissat B."/>
            <person name="Kohler A."/>
            <person name="Grigoriev I.V."/>
            <person name="Martin F.M."/>
            <person name="Hacquard S."/>
        </authorList>
    </citation>
    <scope>NUCLEOTIDE SEQUENCE</scope>
    <source>
        <strain evidence="10">MPI-CAGE-AT-0021</strain>
    </source>
</reference>
<dbReference type="InterPro" id="IPR005828">
    <property type="entry name" value="MFS_sugar_transport-like"/>
</dbReference>
<evidence type="ECO:0000313" key="10">
    <source>
        <dbReference type="EMBL" id="KAH7116507.1"/>
    </source>
</evidence>
<evidence type="ECO:0000256" key="3">
    <source>
        <dbReference type="ARBA" id="ARBA00022448"/>
    </source>
</evidence>
<keyword evidence="5 8" id="KW-1133">Transmembrane helix</keyword>
<protein>
    <submittedName>
        <fullName evidence="10">Sugar transporter</fullName>
    </submittedName>
</protein>
<dbReference type="EMBL" id="JAGMUU010000036">
    <property type="protein sequence ID" value="KAH7116507.1"/>
    <property type="molecule type" value="Genomic_DNA"/>
</dbReference>
<feature type="transmembrane region" description="Helical" evidence="8">
    <location>
        <begin position="455"/>
        <end position="476"/>
    </location>
</feature>
<dbReference type="Proteomes" id="UP000717696">
    <property type="component" value="Unassembled WGS sequence"/>
</dbReference>
<evidence type="ECO:0000256" key="6">
    <source>
        <dbReference type="ARBA" id="ARBA00023136"/>
    </source>
</evidence>
<keyword evidence="11" id="KW-1185">Reference proteome</keyword>
<dbReference type="PROSITE" id="PS00216">
    <property type="entry name" value="SUGAR_TRANSPORT_1"/>
    <property type="match status" value="1"/>
</dbReference>
<feature type="transmembrane region" description="Helical" evidence="8">
    <location>
        <begin position="291"/>
        <end position="315"/>
    </location>
</feature>
<dbReference type="OrthoDB" id="6133115at2759"/>
<feature type="transmembrane region" description="Helical" evidence="8">
    <location>
        <begin position="80"/>
        <end position="99"/>
    </location>
</feature>
<dbReference type="AlphaFoldDB" id="A0A9P9IE38"/>
<dbReference type="InterPro" id="IPR036259">
    <property type="entry name" value="MFS_trans_sf"/>
</dbReference>
<organism evidence="10 11">
    <name type="scientific">Dactylonectria estremocensis</name>
    <dbReference type="NCBI Taxonomy" id="1079267"/>
    <lineage>
        <taxon>Eukaryota</taxon>
        <taxon>Fungi</taxon>
        <taxon>Dikarya</taxon>
        <taxon>Ascomycota</taxon>
        <taxon>Pezizomycotina</taxon>
        <taxon>Sordariomycetes</taxon>
        <taxon>Hypocreomycetidae</taxon>
        <taxon>Hypocreales</taxon>
        <taxon>Nectriaceae</taxon>
        <taxon>Dactylonectria</taxon>
    </lineage>
</organism>
<evidence type="ECO:0000256" key="4">
    <source>
        <dbReference type="ARBA" id="ARBA00022692"/>
    </source>
</evidence>
<evidence type="ECO:0000256" key="8">
    <source>
        <dbReference type="SAM" id="Phobius"/>
    </source>
</evidence>
<gene>
    <name evidence="10" type="ORF">B0J13DRAFT_599971</name>
</gene>